<comment type="caution">
    <text evidence="3">The sequence shown here is derived from an EMBL/GenBank/DDBJ whole genome shotgun (WGS) entry which is preliminary data.</text>
</comment>
<feature type="compositionally biased region" description="Pro residues" evidence="1">
    <location>
        <begin position="223"/>
        <end position="259"/>
    </location>
</feature>
<organism evidence="3 4">
    <name type="scientific">Kitasatospora putterlickiae</name>
    <dbReference type="NCBI Taxonomy" id="221725"/>
    <lineage>
        <taxon>Bacteria</taxon>
        <taxon>Bacillati</taxon>
        <taxon>Actinomycetota</taxon>
        <taxon>Actinomycetes</taxon>
        <taxon>Kitasatosporales</taxon>
        <taxon>Streptomycetaceae</taxon>
        <taxon>Kitasatospora</taxon>
    </lineage>
</organism>
<feature type="transmembrane region" description="Helical" evidence="2">
    <location>
        <begin position="325"/>
        <end position="345"/>
    </location>
</feature>
<proteinExistence type="predicted"/>
<gene>
    <name evidence="3" type="ORF">GCM10009639_56400</name>
</gene>
<feature type="compositionally biased region" description="Basic and acidic residues" evidence="1">
    <location>
        <begin position="203"/>
        <end position="215"/>
    </location>
</feature>
<evidence type="ECO:0000313" key="3">
    <source>
        <dbReference type="EMBL" id="GAA1407514.1"/>
    </source>
</evidence>
<evidence type="ECO:0000313" key="4">
    <source>
        <dbReference type="Proteomes" id="UP001499863"/>
    </source>
</evidence>
<feature type="compositionally biased region" description="Low complexity" evidence="1">
    <location>
        <begin position="260"/>
        <end position="313"/>
    </location>
</feature>
<keyword evidence="2" id="KW-0472">Membrane</keyword>
<reference evidence="4" key="1">
    <citation type="journal article" date="2019" name="Int. J. Syst. Evol. Microbiol.">
        <title>The Global Catalogue of Microorganisms (GCM) 10K type strain sequencing project: providing services to taxonomists for standard genome sequencing and annotation.</title>
        <authorList>
            <consortium name="The Broad Institute Genomics Platform"/>
            <consortium name="The Broad Institute Genome Sequencing Center for Infectious Disease"/>
            <person name="Wu L."/>
            <person name="Ma J."/>
        </authorList>
    </citation>
    <scope>NUCLEOTIDE SEQUENCE [LARGE SCALE GENOMIC DNA]</scope>
    <source>
        <strain evidence="4">JCM 12393</strain>
    </source>
</reference>
<evidence type="ECO:0000256" key="1">
    <source>
        <dbReference type="SAM" id="MobiDB-lite"/>
    </source>
</evidence>
<dbReference type="Proteomes" id="UP001499863">
    <property type="component" value="Unassembled WGS sequence"/>
</dbReference>
<name>A0ABP4J2T4_9ACTN</name>
<keyword evidence="2" id="KW-1133">Transmembrane helix</keyword>
<evidence type="ECO:0008006" key="5">
    <source>
        <dbReference type="Google" id="ProtNLM"/>
    </source>
</evidence>
<evidence type="ECO:0000256" key="2">
    <source>
        <dbReference type="SAM" id="Phobius"/>
    </source>
</evidence>
<sequence>MSMSIKPASANTSATTRRRRIAAVAATVVLAGSVQLLTAESSWACGAPAGAKVAASSGTEAAPKADAPVHQGGPGVGFHMTPSGLALKAGGPKLELGVGVSNFTGAPYRNVVPSLAVSAGFEGDDDGGVRFLASKYLTVEYRTTGAWQKLPLVRGCDPTLFATPAKGLPVANGRAEHATFRIGLAADAPAGLKTLHVGLSATSEDKRQSDWEQRDVAVTVPKPSKPAPTKPAPAKPTPTKPAPTKPAPAKPAPAKPAAPKPTATATAPAKPANPVSDKTAAAPAAPATPESKPTTPAAKPTAAPVTAAPAGTPELAETGAGTPNGLLAGLAAGLAALGAGMVVAVRRLRAQG</sequence>
<accession>A0ABP4J2T4</accession>
<dbReference type="EMBL" id="BAAAKJ010000324">
    <property type="protein sequence ID" value="GAA1407514.1"/>
    <property type="molecule type" value="Genomic_DNA"/>
</dbReference>
<protein>
    <recommendedName>
        <fullName evidence="5">Gram-positive cocci surface proteins LPxTG domain-containing protein</fullName>
    </recommendedName>
</protein>
<keyword evidence="4" id="KW-1185">Reference proteome</keyword>
<keyword evidence="2" id="KW-0812">Transmembrane</keyword>
<feature type="region of interest" description="Disordered" evidence="1">
    <location>
        <begin position="201"/>
        <end position="324"/>
    </location>
</feature>